<comment type="caution">
    <text evidence="1">The sequence shown here is derived from an EMBL/GenBank/DDBJ whole genome shotgun (WGS) entry which is preliminary data.</text>
</comment>
<name>A0A6G0S282_9STRA</name>
<proteinExistence type="predicted"/>
<dbReference type="AlphaFoldDB" id="A0A6G0S282"/>
<evidence type="ECO:0000313" key="1">
    <source>
        <dbReference type="EMBL" id="KAE9347602.1"/>
    </source>
</evidence>
<dbReference type="EMBL" id="QXFY01000333">
    <property type="protein sequence ID" value="KAE9347602.1"/>
    <property type="molecule type" value="Genomic_DNA"/>
</dbReference>
<evidence type="ECO:0000313" key="2">
    <source>
        <dbReference type="Proteomes" id="UP000486351"/>
    </source>
</evidence>
<protein>
    <submittedName>
        <fullName evidence="1">Uncharacterized protein</fullName>
    </submittedName>
</protein>
<gene>
    <name evidence="1" type="ORF">PF008_g7736</name>
</gene>
<dbReference type="Proteomes" id="UP000486351">
    <property type="component" value="Unassembled WGS sequence"/>
</dbReference>
<reference evidence="1 2" key="1">
    <citation type="submission" date="2018-09" db="EMBL/GenBank/DDBJ databases">
        <title>Genomic investigation of the strawberry pathogen Phytophthora fragariae indicates pathogenicity is determined by transcriptional variation in three key races.</title>
        <authorList>
            <person name="Adams T.M."/>
            <person name="Armitage A.D."/>
            <person name="Sobczyk M.K."/>
            <person name="Bates H.J."/>
            <person name="Dunwell J.M."/>
            <person name="Nellist C.F."/>
            <person name="Harrison R.J."/>
        </authorList>
    </citation>
    <scope>NUCLEOTIDE SEQUENCE [LARGE SCALE GENOMIC DNA]</scope>
    <source>
        <strain evidence="1 2">NOV-77</strain>
    </source>
</reference>
<accession>A0A6G0S282</accession>
<sequence>MLWNCRSNLSVASAIVFSGLWKVAALKETGTLFFLTMIISCRNFAFASTSSSLVIRGALVMYGSSNEIQRRSGSMSLSKRVSTSSKKLWRTDCIVNRTGTANCSFFTLA</sequence>
<organism evidence="1 2">
    <name type="scientific">Phytophthora fragariae</name>
    <dbReference type="NCBI Taxonomy" id="53985"/>
    <lineage>
        <taxon>Eukaryota</taxon>
        <taxon>Sar</taxon>
        <taxon>Stramenopiles</taxon>
        <taxon>Oomycota</taxon>
        <taxon>Peronosporomycetes</taxon>
        <taxon>Peronosporales</taxon>
        <taxon>Peronosporaceae</taxon>
        <taxon>Phytophthora</taxon>
    </lineage>
</organism>